<dbReference type="InterPro" id="IPR012677">
    <property type="entry name" value="Nucleotide-bd_a/b_plait_sf"/>
</dbReference>
<dbReference type="Pfam" id="PF04818">
    <property type="entry name" value="CID"/>
    <property type="match status" value="1"/>
</dbReference>
<dbReference type="FunFam" id="1.25.40.90:FF:000004">
    <property type="entry name" value="splicing factor, arginine/serine-rich 15"/>
    <property type="match status" value="1"/>
</dbReference>
<reference evidence="7" key="1">
    <citation type="submission" date="2020-03" db="EMBL/GenBank/DDBJ databases">
        <title>Transcriptomic Profiling of the Digestive Tract of the Rat Flea, Xenopsylla cheopis, Following Blood Feeding and Infection with Yersinia pestis.</title>
        <authorList>
            <person name="Bland D.M."/>
            <person name="Martens C.A."/>
            <person name="Virtaneva K."/>
            <person name="Kanakabandi K."/>
            <person name="Long D."/>
            <person name="Rosenke R."/>
            <person name="Saturday G.A."/>
            <person name="Hoyt F.H."/>
            <person name="Bruno D.P."/>
            <person name="Ribeiro J.M.C."/>
            <person name="Hinnebusch J."/>
        </authorList>
    </citation>
    <scope>NUCLEOTIDE SEQUENCE</scope>
</reference>
<feature type="compositionally biased region" description="Polar residues" evidence="4">
    <location>
        <begin position="941"/>
        <end position="950"/>
    </location>
</feature>
<keyword evidence="3" id="KW-0175">Coiled coil</keyword>
<evidence type="ECO:0000256" key="3">
    <source>
        <dbReference type="SAM" id="Coils"/>
    </source>
</evidence>
<feature type="compositionally biased region" description="Basic and acidic residues" evidence="4">
    <location>
        <begin position="1364"/>
        <end position="1373"/>
    </location>
</feature>
<feature type="domain" description="CID" evidence="6">
    <location>
        <begin position="1"/>
        <end position="139"/>
    </location>
</feature>
<feature type="region of interest" description="Disordered" evidence="4">
    <location>
        <begin position="1209"/>
        <end position="1373"/>
    </location>
</feature>
<dbReference type="SUPFAM" id="SSF48464">
    <property type="entry name" value="ENTH/VHS domain"/>
    <property type="match status" value="1"/>
</dbReference>
<dbReference type="SMART" id="SM00360">
    <property type="entry name" value="RRM"/>
    <property type="match status" value="1"/>
</dbReference>
<feature type="compositionally biased region" description="Basic and acidic residues" evidence="4">
    <location>
        <begin position="1271"/>
        <end position="1293"/>
    </location>
</feature>
<feature type="compositionally biased region" description="Basic and acidic residues" evidence="4">
    <location>
        <begin position="845"/>
        <end position="936"/>
    </location>
</feature>
<dbReference type="Gene3D" id="3.30.70.330">
    <property type="match status" value="1"/>
</dbReference>
<feature type="compositionally biased region" description="Basic and acidic residues" evidence="4">
    <location>
        <begin position="1247"/>
        <end position="1262"/>
    </location>
</feature>
<accession>A0A6M2DD68</accession>
<dbReference type="InterPro" id="IPR006569">
    <property type="entry name" value="CID_dom"/>
</dbReference>
<feature type="region of interest" description="Disordered" evidence="4">
    <location>
        <begin position="818"/>
        <end position="955"/>
    </location>
</feature>
<dbReference type="Gene3D" id="1.25.40.90">
    <property type="match status" value="1"/>
</dbReference>
<dbReference type="PROSITE" id="PS50102">
    <property type="entry name" value="RRM"/>
    <property type="match status" value="1"/>
</dbReference>
<dbReference type="SUPFAM" id="SSF54928">
    <property type="entry name" value="RNA-binding domain, RBD"/>
    <property type="match status" value="1"/>
</dbReference>
<dbReference type="SMART" id="SM00582">
    <property type="entry name" value="RPR"/>
    <property type="match status" value="1"/>
</dbReference>
<feature type="compositionally biased region" description="Basic and acidic residues" evidence="4">
    <location>
        <begin position="987"/>
        <end position="1017"/>
    </location>
</feature>
<dbReference type="PANTHER" id="PTHR23140">
    <property type="entry name" value="RNA PROCESSING PROTEIN LD23810P"/>
    <property type="match status" value="1"/>
</dbReference>
<organism evidence="7">
    <name type="scientific">Xenopsylla cheopis</name>
    <name type="common">Oriental rat flea</name>
    <name type="synonym">Pulex cheopis</name>
    <dbReference type="NCBI Taxonomy" id="163159"/>
    <lineage>
        <taxon>Eukaryota</taxon>
        <taxon>Metazoa</taxon>
        <taxon>Ecdysozoa</taxon>
        <taxon>Arthropoda</taxon>
        <taxon>Hexapoda</taxon>
        <taxon>Insecta</taxon>
        <taxon>Pterygota</taxon>
        <taxon>Neoptera</taxon>
        <taxon>Endopterygota</taxon>
        <taxon>Siphonaptera</taxon>
        <taxon>Pulicidae</taxon>
        <taxon>Xenopsyllinae</taxon>
        <taxon>Xenopsylla</taxon>
    </lineage>
</organism>
<name>A0A6M2DD68_XENCH</name>
<feature type="region of interest" description="Disordered" evidence="4">
    <location>
        <begin position="763"/>
        <end position="789"/>
    </location>
</feature>
<dbReference type="PROSITE" id="PS51391">
    <property type="entry name" value="CID"/>
    <property type="match status" value="1"/>
</dbReference>
<dbReference type="CDD" id="cd16983">
    <property type="entry name" value="CID_SCAF8_like"/>
    <property type="match status" value="1"/>
</dbReference>
<keyword evidence="1 2" id="KW-0694">RNA-binding</keyword>
<evidence type="ECO:0000256" key="4">
    <source>
        <dbReference type="SAM" id="MobiDB-lite"/>
    </source>
</evidence>
<feature type="region of interest" description="Disordered" evidence="4">
    <location>
        <begin position="1169"/>
        <end position="1188"/>
    </location>
</feature>
<dbReference type="Pfam" id="PF00076">
    <property type="entry name" value="RRM_1"/>
    <property type="match status" value="1"/>
</dbReference>
<feature type="compositionally biased region" description="Basic and acidic residues" evidence="4">
    <location>
        <begin position="1305"/>
        <end position="1323"/>
    </location>
</feature>
<dbReference type="InterPro" id="IPR008942">
    <property type="entry name" value="ENTH_VHS"/>
</dbReference>
<dbReference type="InterPro" id="IPR035979">
    <property type="entry name" value="RBD_domain_sf"/>
</dbReference>
<feature type="region of interest" description="Disordered" evidence="4">
    <location>
        <begin position="337"/>
        <end position="441"/>
    </location>
</feature>
<feature type="compositionally biased region" description="Polar residues" evidence="4">
    <location>
        <begin position="1295"/>
        <end position="1304"/>
    </location>
</feature>
<dbReference type="CDD" id="cd12227">
    <property type="entry name" value="RRM_SCAF4_SCAF8"/>
    <property type="match status" value="1"/>
</dbReference>
<proteinExistence type="predicted"/>
<feature type="compositionally biased region" description="Low complexity" evidence="4">
    <location>
        <begin position="1174"/>
        <end position="1188"/>
    </location>
</feature>
<dbReference type="InterPro" id="IPR051485">
    <property type="entry name" value="SR-CTD_assoc_factor"/>
</dbReference>
<dbReference type="GO" id="GO:0003723">
    <property type="term" value="F:RNA binding"/>
    <property type="evidence" value="ECO:0007669"/>
    <property type="project" value="UniProtKB-UniRule"/>
</dbReference>
<feature type="domain" description="RRM" evidence="5">
    <location>
        <begin position="456"/>
        <end position="528"/>
    </location>
</feature>
<evidence type="ECO:0000256" key="2">
    <source>
        <dbReference type="PROSITE-ProRule" id="PRU00176"/>
    </source>
</evidence>
<feature type="coiled-coil region" evidence="3">
    <location>
        <begin position="260"/>
        <end position="287"/>
    </location>
</feature>
<dbReference type="PANTHER" id="PTHR23140:SF4">
    <property type="entry name" value="PROTEIN CBR-NRD-1"/>
    <property type="match status" value="1"/>
</dbReference>
<feature type="compositionally biased region" description="Basic and acidic residues" evidence="4">
    <location>
        <begin position="1224"/>
        <end position="1240"/>
    </location>
</feature>
<dbReference type="EMBL" id="GIIL01000373">
    <property type="protein sequence ID" value="NOV44099.1"/>
    <property type="molecule type" value="Transcribed_RNA"/>
</dbReference>
<feature type="region of interest" description="Disordered" evidence="4">
    <location>
        <begin position="153"/>
        <end position="174"/>
    </location>
</feature>
<evidence type="ECO:0000259" key="6">
    <source>
        <dbReference type="PROSITE" id="PS51391"/>
    </source>
</evidence>
<evidence type="ECO:0000256" key="1">
    <source>
        <dbReference type="ARBA" id="ARBA00022884"/>
    </source>
</evidence>
<feature type="compositionally biased region" description="Basic and acidic residues" evidence="4">
    <location>
        <begin position="411"/>
        <end position="436"/>
    </location>
</feature>
<dbReference type="InterPro" id="IPR000504">
    <property type="entry name" value="RRM_dom"/>
</dbReference>
<dbReference type="GO" id="GO:0005634">
    <property type="term" value="C:nucleus"/>
    <property type="evidence" value="ECO:0007669"/>
    <property type="project" value="TreeGrafter"/>
</dbReference>
<evidence type="ECO:0000313" key="7">
    <source>
        <dbReference type="EMBL" id="NOV44099.1"/>
    </source>
</evidence>
<feature type="region of interest" description="Disordered" evidence="4">
    <location>
        <begin position="972"/>
        <end position="1037"/>
    </location>
</feature>
<sequence>MDAVKAFNAELTALYDEAPPITKVKMNSISKGAMKAIKFYKHVVQSVEKFILKCKPEYKVPGLYVIDSIVRQSRHQFGADKDVFAPRFAKNITNTFINLFQCPPEEKSKIIRVLNLWQKNKVFAAEVIQPLFDLADPNHHAYKEIAASGSNGDVIKSSPAVKGPPKQHDGETSNEAQVKANNQLQQQLQQIHQLLLRQPEYSKTLLQARKADVKFDKKLLDYDYSEEDDDSQNPSPNQEFLGRFLQSNPDLLRRLQTQLIPMASQTQAELEEKRKQLELEMKKEEEFDKHLAHLAPNLPFATECDLSVTEGDISSYSFMSSQAEMTQTSGFTQMESIPIADDTNGSDVEFIGPEPNNIVINLDGNDSGTRSPVEKHRRRRSSSRDRRRRSRSRSRGRRRRSRNRSRSRSRDRRDRDRDRDKNRDKDNDKEQEEHERERKKRGLPPIKNEYLSVCSTTLWVGHLSKLVHQEDLSDTFGEYGDVVSIDLIPPRGCAFIVMNRRQDAYKCLTKLKHHVMQGKAITIAWAPGKGMKGKEWKDYWEVELGVSYIPWSKLKPSLDLETLEEGGMLDEDTMPEWLKEQSQTQNNSKGVQLESSKTDVSFIQVPPGVPLGGPTGAVLDTSQPPPTTHPMLPIPPTHMSVPPFSMPPVPRLLGPMGMMPPNMGMPLAVPPPNLMGLPAFPPAASTGLVNSIPLPSTPAQDKTSIQQLGGPVPPLAMVPPTSEATLPGMSEALLRVPFGVPPHIQAAFVQQEHAIRQANMAATTIPQSKNSPAAGVSGPSSVNRHDDNMDIDMDDEIAKNSEKPANEQLLPSFRVTEHNIPQFPFPPPPPIHSNNKNPEQYKPSNFDKKHDDRGRARDRDRGRDKDHNNDRDRIIDRRSGRWQDDEKSRGEFDNNDKPEKSLQERLRDLAKESPIKNLDRDDRFERRDRDRRRAEDLISPFNINNRNTPASGGPPGDILFSDMDKKGPLLRDPLPFGDMRGGGRGQYGDRDLRPSFPDNMRDGRQFPDNCRDNRDFRIPFQDGFDNRDRRPPFVDREPVPLFPNDLMEMSFNERDKHFRDIDGRHGGMHYGDNMRDMGKPHFPEIMDRFDYPDDMIPSHARMRSDEMDMYEYEMRREEYLLEQRLNGSVPIHDDFDLRMHSGPEFFGGPRNFNNPVGLRGPGALMNRAPPPFGPRRGMPPLMRGGPPRGMRMNGPQPRGMFMNNPRPGFDVGQRPQFFGGDMPPHLEHGFDLDERIGSRRPDKRNRQHAEESEKAKSSESRRNSRWNNSSPERKMENKSDDTEKADDTQKEETNVNECAQSNELQSKENTCKVAKQPDTENIKQIENNTTMPEESKEENKPVISEIDSEVNGKKLSVGGGNTPLHDEPVEQDI</sequence>
<protein>
    <submittedName>
        <fullName evidence="7">Putative rna polymerase ii c-terminal domain-binding protein ra4</fullName>
    </submittedName>
</protein>
<evidence type="ECO:0000259" key="5">
    <source>
        <dbReference type="PROSITE" id="PS50102"/>
    </source>
</evidence>
<feature type="compositionally biased region" description="Basic and acidic residues" evidence="4">
    <location>
        <begin position="1024"/>
        <end position="1037"/>
    </location>
</feature>
<feature type="compositionally biased region" description="Basic residues" evidence="4">
    <location>
        <begin position="375"/>
        <end position="410"/>
    </location>
</feature>